<evidence type="ECO:0000313" key="1">
    <source>
        <dbReference type="EMBL" id="SCY31227.1"/>
    </source>
</evidence>
<dbReference type="RefSeq" id="WP_054965138.1">
    <property type="nucleotide sequence ID" value="NZ_FMUN01000004.1"/>
</dbReference>
<protein>
    <recommendedName>
        <fullName evidence="3">PilZ domain-containing protein</fullName>
    </recommendedName>
</protein>
<evidence type="ECO:0000313" key="2">
    <source>
        <dbReference type="Proteomes" id="UP000183104"/>
    </source>
</evidence>
<dbReference type="EMBL" id="FMUN01000004">
    <property type="protein sequence ID" value="SCY31227.1"/>
    <property type="molecule type" value="Genomic_DNA"/>
</dbReference>
<sequence>MNTLGITRFEDLIGHMDGLAEAGREAGVEAEAVDFLEKIRQRLVRIYNHLSGLDADTEPEVEPTAKSVKDTDDFLDQFGALTDAARGAGLPSAVAHYLHTSRLRMRFSLRGQQEGRRIANRDDQPREAGLEWHGGSETVKVVDSSAYGAGVIARNPVGVHAVAHLTIQGEGGRRRHECLVVYCEPQDAHYHIGLEIFATHH</sequence>
<name>A0A0P9C915_9GAMM</name>
<dbReference type="AlphaFoldDB" id="A0A0P9C915"/>
<keyword evidence="2" id="KW-1185">Reference proteome</keyword>
<evidence type="ECO:0008006" key="3">
    <source>
        <dbReference type="Google" id="ProtNLM"/>
    </source>
</evidence>
<accession>A0A0P9C915</accession>
<gene>
    <name evidence="1" type="ORF">SAMN05661077_1800</name>
</gene>
<dbReference type="Proteomes" id="UP000183104">
    <property type="component" value="Unassembled WGS sequence"/>
</dbReference>
<reference evidence="2" key="1">
    <citation type="submission" date="2016-10" db="EMBL/GenBank/DDBJ databases">
        <authorList>
            <person name="Varghese N."/>
        </authorList>
    </citation>
    <scope>NUCLEOTIDE SEQUENCE [LARGE SCALE GENOMIC DNA]</scope>
    <source>
        <strain evidence="2">HL 19</strain>
    </source>
</reference>
<organism evidence="1 2">
    <name type="scientific">Thiohalorhabdus denitrificans</name>
    <dbReference type="NCBI Taxonomy" id="381306"/>
    <lineage>
        <taxon>Bacteria</taxon>
        <taxon>Pseudomonadati</taxon>
        <taxon>Pseudomonadota</taxon>
        <taxon>Gammaproteobacteria</taxon>
        <taxon>Thiohalorhabdales</taxon>
        <taxon>Thiohalorhabdaceae</taxon>
        <taxon>Thiohalorhabdus</taxon>
    </lineage>
</organism>
<proteinExistence type="predicted"/>